<accession>A0A6P8J5E2</accession>
<dbReference type="SMART" id="SM00506">
    <property type="entry name" value="A1pp"/>
    <property type="match status" value="2"/>
</dbReference>
<keyword evidence="2 7" id="KW-0328">Glycosyltransferase</keyword>
<name>A0A6P8J5E2_ACTTE</name>
<evidence type="ECO:0000256" key="2">
    <source>
        <dbReference type="ARBA" id="ARBA00022676"/>
    </source>
</evidence>
<keyword evidence="4 7" id="KW-0520">NAD</keyword>
<evidence type="ECO:0000259" key="11">
    <source>
        <dbReference type="PROSITE" id="PS51059"/>
    </source>
</evidence>
<feature type="region of interest" description="Disordered" evidence="8">
    <location>
        <begin position="1"/>
        <end position="74"/>
    </location>
</feature>
<dbReference type="InterPro" id="IPR037197">
    <property type="entry name" value="WWE_dom_sf"/>
</dbReference>
<organism evidence="13 14">
    <name type="scientific">Actinia tenebrosa</name>
    <name type="common">Australian red waratah sea anemone</name>
    <dbReference type="NCBI Taxonomy" id="6105"/>
    <lineage>
        <taxon>Eukaryota</taxon>
        <taxon>Metazoa</taxon>
        <taxon>Cnidaria</taxon>
        <taxon>Anthozoa</taxon>
        <taxon>Hexacorallia</taxon>
        <taxon>Actiniaria</taxon>
        <taxon>Actiniidae</taxon>
        <taxon>Actinia</taxon>
    </lineage>
</organism>
<dbReference type="SUPFAM" id="SSF52949">
    <property type="entry name" value="Macro domain-like"/>
    <property type="match status" value="2"/>
</dbReference>
<feature type="compositionally biased region" description="Basic and acidic residues" evidence="8">
    <location>
        <begin position="1161"/>
        <end position="1174"/>
    </location>
</feature>
<dbReference type="InterPro" id="IPR052056">
    <property type="entry name" value="Mono-ARTD/PARP"/>
</dbReference>
<feature type="region of interest" description="Disordered" evidence="8">
    <location>
        <begin position="1578"/>
        <end position="1604"/>
    </location>
</feature>
<dbReference type="GO" id="GO:0003714">
    <property type="term" value="F:transcription corepressor activity"/>
    <property type="evidence" value="ECO:0007669"/>
    <property type="project" value="TreeGrafter"/>
</dbReference>
<dbReference type="KEGG" id="aten:116308576"/>
<feature type="compositionally biased region" description="Acidic residues" evidence="8">
    <location>
        <begin position="55"/>
        <end position="67"/>
    </location>
</feature>
<feature type="compositionally biased region" description="Low complexity" evidence="8">
    <location>
        <begin position="1176"/>
        <end position="1189"/>
    </location>
</feature>
<dbReference type="GO" id="GO:0005634">
    <property type="term" value="C:nucleus"/>
    <property type="evidence" value="ECO:0007669"/>
    <property type="project" value="UniProtKB-SubCell"/>
</dbReference>
<evidence type="ECO:0000313" key="13">
    <source>
        <dbReference type="Proteomes" id="UP000515163"/>
    </source>
</evidence>
<evidence type="ECO:0000256" key="3">
    <source>
        <dbReference type="ARBA" id="ARBA00022679"/>
    </source>
</evidence>
<feature type="compositionally biased region" description="Acidic residues" evidence="8">
    <location>
        <begin position="9"/>
        <end position="26"/>
    </location>
</feature>
<dbReference type="CDD" id="cd01439">
    <property type="entry name" value="TCCD_inducible_PARP_like"/>
    <property type="match status" value="1"/>
</dbReference>
<feature type="region of interest" description="Disordered" evidence="8">
    <location>
        <begin position="384"/>
        <end position="426"/>
    </location>
</feature>
<feature type="compositionally biased region" description="Low complexity" evidence="8">
    <location>
        <begin position="27"/>
        <end position="40"/>
    </location>
</feature>
<keyword evidence="6" id="KW-0694">RNA-binding</keyword>
<feature type="compositionally biased region" description="Low complexity" evidence="8">
    <location>
        <begin position="403"/>
        <end position="417"/>
    </location>
</feature>
<dbReference type="SUPFAM" id="SSF54928">
    <property type="entry name" value="RNA-binding domain, RBD"/>
    <property type="match status" value="1"/>
</dbReference>
<feature type="compositionally biased region" description="Gly residues" evidence="8">
    <location>
        <begin position="391"/>
        <end position="402"/>
    </location>
</feature>
<dbReference type="Gene3D" id="3.30.720.50">
    <property type="match status" value="1"/>
</dbReference>
<dbReference type="Proteomes" id="UP000515163">
    <property type="component" value="Unplaced"/>
</dbReference>
<dbReference type="SUPFAM" id="SSF56399">
    <property type="entry name" value="ADP-ribosylation"/>
    <property type="match status" value="1"/>
</dbReference>
<dbReference type="PROSITE" id="PS50102">
    <property type="entry name" value="RRM"/>
    <property type="match status" value="1"/>
</dbReference>
<dbReference type="InterPro" id="IPR002589">
    <property type="entry name" value="Macro_dom"/>
</dbReference>
<evidence type="ECO:0000313" key="14">
    <source>
        <dbReference type="RefSeq" id="XP_031574899.1"/>
    </source>
</evidence>
<dbReference type="PROSITE" id="PS50918">
    <property type="entry name" value="WWE"/>
    <property type="match status" value="1"/>
</dbReference>
<feature type="compositionally biased region" description="Basic and acidic residues" evidence="8">
    <location>
        <begin position="255"/>
        <end position="269"/>
    </location>
</feature>
<dbReference type="EC" id="2.4.2.-" evidence="7"/>
<feature type="domain" description="PARP catalytic" evidence="11">
    <location>
        <begin position="1806"/>
        <end position="1993"/>
    </location>
</feature>
<dbReference type="Gene3D" id="3.90.228.10">
    <property type="match status" value="1"/>
</dbReference>
<proteinExistence type="predicted"/>
<protein>
    <recommendedName>
        <fullName evidence="7">Poly [ADP-ribose] polymerase</fullName>
        <shortName evidence="7">PARP</shortName>
        <ecNumber evidence="7">2.4.2.-</ecNumber>
    </recommendedName>
</protein>
<dbReference type="GO" id="GO:0003950">
    <property type="term" value="F:NAD+ poly-ADP-ribosyltransferase activity"/>
    <property type="evidence" value="ECO:0007669"/>
    <property type="project" value="UniProtKB-UniRule"/>
</dbReference>
<feature type="compositionally biased region" description="Basic residues" evidence="8">
    <location>
        <begin position="316"/>
        <end position="329"/>
    </location>
</feature>
<evidence type="ECO:0000256" key="8">
    <source>
        <dbReference type="SAM" id="MobiDB-lite"/>
    </source>
</evidence>
<evidence type="ECO:0000259" key="12">
    <source>
        <dbReference type="PROSITE" id="PS51154"/>
    </source>
</evidence>
<keyword evidence="13" id="KW-1185">Reference proteome</keyword>
<evidence type="ECO:0000259" key="10">
    <source>
        <dbReference type="PROSITE" id="PS50918"/>
    </source>
</evidence>
<dbReference type="PROSITE" id="PS51059">
    <property type="entry name" value="PARP_CATALYTIC"/>
    <property type="match status" value="1"/>
</dbReference>
<reference evidence="14" key="1">
    <citation type="submission" date="2025-08" db="UniProtKB">
        <authorList>
            <consortium name="RefSeq"/>
        </authorList>
    </citation>
    <scope>IDENTIFICATION</scope>
    <source>
        <tissue evidence="14">Tentacle</tissue>
    </source>
</reference>
<dbReference type="OrthoDB" id="5966295at2759"/>
<dbReference type="InterPro" id="IPR035979">
    <property type="entry name" value="RBD_domain_sf"/>
</dbReference>
<feature type="domain" description="Macro" evidence="12">
    <location>
        <begin position="1403"/>
        <end position="1575"/>
    </location>
</feature>
<feature type="region of interest" description="Disordered" evidence="8">
    <location>
        <begin position="1787"/>
        <end position="1807"/>
    </location>
</feature>
<dbReference type="Pfam" id="PF00644">
    <property type="entry name" value="PARP"/>
    <property type="match status" value="1"/>
</dbReference>
<keyword evidence="5" id="KW-0539">Nucleus</keyword>
<dbReference type="InterPro" id="IPR012317">
    <property type="entry name" value="Poly(ADP-ribose)pol_cat_dom"/>
</dbReference>
<evidence type="ECO:0000256" key="1">
    <source>
        <dbReference type="ARBA" id="ARBA00004123"/>
    </source>
</evidence>
<dbReference type="GeneID" id="116308576"/>
<dbReference type="SMART" id="SM00360">
    <property type="entry name" value="RRM"/>
    <property type="match status" value="2"/>
</dbReference>
<evidence type="ECO:0000256" key="6">
    <source>
        <dbReference type="PROSITE-ProRule" id="PRU00176"/>
    </source>
</evidence>
<dbReference type="InterPro" id="IPR000504">
    <property type="entry name" value="RRM_dom"/>
</dbReference>
<feature type="domain" description="RRM" evidence="9">
    <location>
        <begin position="619"/>
        <end position="693"/>
    </location>
</feature>
<dbReference type="GO" id="GO:0003723">
    <property type="term" value="F:RNA binding"/>
    <property type="evidence" value="ECO:0007669"/>
    <property type="project" value="UniProtKB-UniRule"/>
</dbReference>
<dbReference type="Pfam" id="PF23085">
    <property type="entry name" value="RRM_PARP14_3"/>
    <property type="match status" value="1"/>
</dbReference>
<evidence type="ECO:0000256" key="7">
    <source>
        <dbReference type="RuleBase" id="RU362114"/>
    </source>
</evidence>
<dbReference type="PANTHER" id="PTHR14453">
    <property type="entry name" value="PARP/ZINC FINGER CCCH TYPE DOMAIN CONTAINING PROTEIN"/>
    <property type="match status" value="1"/>
</dbReference>
<feature type="region of interest" description="Disordered" evidence="8">
    <location>
        <begin position="1161"/>
        <end position="1209"/>
    </location>
</feature>
<keyword evidence="3 7" id="KW-0808">Transferase</keyword>
<feature type="compositionally biased region" description="Basic and acidic residues" evidence="8">
    <location>
        <begin position="340"/>
        <end position="352"/>
    </location>
</feature>
<dbReference type="RefSeq" id="XP_031574899.1">
    <property type="nucleotide sequence ID" value="XM_031719039.1"/>
</dbReference>
<dbReference type="PROSITE" id="PS51154">
    <property type="entry name" value="MACRO"/>
    <property type="match status" value="2"/>
</dbReference>
<sequence length="1993" mass="221188">MSESKWQEGSDDEEFLFVNEPNDESGSENSSSNEDCSGSEVLQGDLEDAIKLENIDSEEIEQSDGDDDTRHLSVDAKVKHLQESFKSIPPLMIRKVLQRDDIMGDLRAASSCLKAMSSTGGASNIGLQGKASTTNKAKKQKPPVLPKNKKKDSAGKYVNINESTGKEDAAVHVNRSQLEGHEDEDEFGEDHHSVEDLEIDDQEYLSLNEKVKILQEKFKGFPPFVIRKVLGRQDVKEDLQMASECLEKMSPLKGTFKDRDGEDACKESKNQGGRKAWEGKQNGNQGYGSPPPNPDEEPSQDKERGAEVNAGNNTPRNKRNNKRRNRKKNLQSQQQQGNERILENEERTEPGDNFHPGGRLGGYHDRHQWENWEYPQQPQWVHGEYPQQPWGRGGWNSGGPPQGWGRYNNRGGNQRGFPRGGGRNPYADNYYNDANFGPHPHWIGHPYNEKAYPPPSHVFPRSYSEADVRTDGPQQRVNRGQPRPRNNQRRNVNQNAQNRRDGGGHNWVGRGAGRGVGKRRAAQPQNVPCHDDVNNESENLEPNLILIQGLKSSTTFDTIRNFVEARSGDVVHDIAKTNEGLNALVTLEKISNFQNAKREMESRNLEGARVTVHRVPVSSSILVRNLASNTTRDALEYYFSNPRIGGEVTSIQYEEGNEEAVVTFKDPDVMKKVLSLTSLKLNDSELTAERFNPSIQDTTQGQPTQHDIAVAVDKDVMEFISSRDSLRELKESLKVHGFTMKYTSGDTIVYVTPKRAKEGSVNKERGIKTVTDFTKQFNTIELDVDKNHWEAVISGISNLHNEIGKEKLLVKECASSKDKATIICREDDSKDLKRMFLEKIAETLSLEARKGYEKQTIDVEEEKLALLNKTGFKDNHLCEYDELEVDIDQDNGTITITGPKKQVNEAKIKIYQYLSKMSERKISLSQTVFEMLNTEEGLERIGVELRSKQLEAVFCIDEDMETTTASVVGINKKDADEAADLIKSITTEIKIKVDKDIMEVLRTQKWRDLCDEVKQQFKVYVRRNEYFDTWIAGFKGDVSSANDRIQKFLDDNSIGTGTFCCLDKGVRRYIMEHRKDELTNMESSLKQYTVKIKADETADAFLISGTKIGIARVQAAMHVLTSSVAVTELKVQQSGLSKFFTTEKGNRLIKSVEHEHKCAIEKMGDVSQRAKKDVPGQGSEESTDTSSSNESDEGDDVSGQAYSSPSVLSGPMTMTCGNVRISWKQGNIDADDADVLVGSTIGQLSKVFQRAGVAMIQQHAGGVSVVSQCGSLSCNHVILTKCCNWDGGNGGAETQLRSIVQQCLQQALQLNATSIAFPIIGTGGLGFPNNTACQIMISEVINVTSRMGRSSLNDVRFVVFAQDTQLVNAFQQEFTLASGQISGPVQRGGGFYSLMRHLFQGVASGSRTNHFGNVSVQVLQGDLLQQQTDAIVNIIGTDMIMANAGVLSTVIEQAAGPAVQLECSNQGQQPAGSAVVTGPGNLTQFQNIIHVIPGKPLQTCIENCLRTADNHGFGSVSLPAIGTGKSGMSSADSAQATFQALANVCPNLHSLGEVRIVIFQAPMVATFQQTLQQYLTGSFKQSKPHKIPPAKKREKSHAPSKTPDHLDDAVMAIQFHVFGKSKDCVDRAQKDLTKRFTEACKTQAVENDVVSKLSERQRNKLRTKARKLDVSIKFEDRIGRIVVRGDPEDVSTIVNDIWEEIQERGKKEKESEQAEVIYKTVKWQYELHGTRKYFNKSANATIEKAHANDDNRVTVDVQGEKYVIVLATSTGTGLSTGQTMSVTRTTVESNGSHGKGVTLPKDWCPMPRDSSGKEVTVHRFNLANGSAEYQKVHNLFQSTGGRGNILKIERIQNPHLYLQYMVHKQKMDKDNTGMNNEQQLFHGTAEKNVNDINTTGFNRSFGGTAHGTAYGNGVYFARDASYSMGYAKGGGYNNNRHMYLARVLTGRHAPGQSGMIVPPRGFESVANSTGHNASIFVVFYDAQCYPEYLITFQ</sequence>
<evidence type="ECO:0000256" key="4">
    <source>
        <dbReference type="ARBA" id="ARBA00023027"/>
    </source>
</evidence>
<dbReference type="InterPro" id="IPR004170">
    <property type="entry name" value="WWE_dom"/>
</dbReference>
<feature type="compositionally biased region" description="Low complexity" evidence="8">
    <location>
        <begin position="472"/>
        <end position="497"/>
    </location>
</feature>
<evidence type="ECO:0000259" key="9">
    <source>
        <dbReference type="PROSITE" id="PS50102"/>
    </source>
</evidence>
<dbReference type="InterPro" id="IPR043472">
    <property type="entry name" value="Macro_dom-like"/>
</dbReference>
<feature type="compositionally biased region" description="Gly residues" evidence="8">
    <location>
        <begin position="504"/>
        <end position="515"/>
    </location>
</feature>
<feature type="compositionally biased region" description="Basic residues" evidence="8">
    <location>
        <begin position="1582"/>
        <end position="1595"/>
    </location>
</feature>
<dbReference type="Gene3D" id="3.40.220.10">
    <property type="entry name" value="Leucine Aminopeptidase, subunit E, domain 1"/>
    <property type="match status" value="2"/>
</dbReference>
<dbReference type="InParanoid" id="A0A6P8J5E2"/>
<feature type="region of interest" description="Disordered" evidence="8">
    <location>
        <begin position="117"/>
        <end position="156"/>
    </location>
</feature>
<dbReference type="GO" id="GO:0010629">
    <property type="term" value="P:negative regulation of gene expression"/>
    <property type="evidence" value="ECO:0007669"/>
    <property type="project" value="TreeGrafter"/>
</dbReference>
<gene>
    <name evidence="14" type="primary">LOC116308576</name>
</gene>
<feature type="compositionally biased region" description="Polar residues" evidence="8">
    <location>
        <begin position="117"/>
        <end position="135"/>
    </location>
</feature>
<feature type="region of interest" description="Disordered" evidence="8">
    <location>
        <begin position="253"/>
        <end position="364"/>
    </location>
</feature>
<evidence type="ECO:0000256" key="5">
    <source>
        <dbReference type="ARBA" id="ARBA00023242"/>
    </source>
</evidence>
<feature type="region of interest" description="Disordered" evidence="8">
    <location>
        <begin position="453"/>
        <end position="536"/>
    </location>
</feature>
<dbReference type="InterPro" id="IPR012677">
    <property type="entry name" value="Nucleotide-bd_a/b_plait_sf"/>
</dbReference>
<comment type="subcellular location">
    <subcellularLocation>
        <location evidence="1">Nucleus</location>
    </subcellularLocation>
</comment>
<dbReference type="Pfam" id="PF01661">
    <property type="entry name" value="Macro"/>
    <property type="match status" value="2"/>
</dbReference>
<feature type="domain" description="WWE" evidence="10">
    <location>
        <begin position="1709"/>
        <end position="1784"/>
    </location>
</feature>
<dbReference type="Gene3D" id="3.30.70.330">
    <property type="match status" value="1"/>
</dbReference>
<feature type="domain" description="Macro" evidence="12">
    <location>
        <begin position="1208"/>
        <end position="1378"/>
    </location>
</feature>
<dbReference type="PANTHER" id="PTHR14453:SF102">
    <property type="entry name" value="PROTEIN MONO-ADP-RIBOSYLTRANSFERASE PARP14-LIKE"/>
    <property type="match status" value="1"/>
</dbReference>
<dbReference type="SUPFAM" id="SSF117839">
    <property type="entry name" value="WWE domain"/>
    <property type="match status" value="1"/>
</dbReference>
<dbReference type="GO" id="GO:0005737">
    <property type="term" value="C:cytoplasm"/>
    <property type="evidence" value="ECO:0007669"/>
    <property type="project" value="TreeGrafter"/>
</dbReference>